<dbReference type="SUPFAM" id="SSF52540">
    <property type="entry name" value="P-loop containing nucleoside triphosphate hydrolases"/>
    <property type="match status" value="1"/>
</dbReference>
<dbReference type="PROSITE" id="PS00113">
    <property type="entry name" value="ADENYLATE_KINASE"/>
    <property type="match status" value="1"/>
</dbReference>
<organism evidence="8 9">
    <name type="scientific">Symmachiella dynata</name>
    <dbReference type="NCBI Taxonomy" id="2527995"/>
    <lineage>
        <taxon>Bacteria</taxon>
        <taxon>Pseudomonadati</taxon>
        <taxon>Planctomycetota</taxon>
        <taxon>Planctomycetia</taxon>
        <taxon>Planctomycetales</taxon>
        <taxon>Planctomycetaceae</taxon>
        <taxon>Symmachiella</taxon>
    </lineage>
</organism>
<dbReference type="UniPathway" id="UPA00588">
    <property type="reaction ID" value="UER00649"/>
</dbReference>
<comment type="subunit">
    <text evidence="5 7">Monomer.</text>
</comment>
<accession>A0A517ZYV1</accession>
<dbReference type="Proteomes" id="UP000319383">
    <property type="component" value="Chromosome"/>
</dbReference>
<evidence type="ECO:0000256" key="1">
    <source>
        <dbReference type="ARBA" id="ARBA00022679"/>
    </source>
</evidence>
<dbReference type="PRINTS" id="PR00094">
    <property type="entry name" value="ADENYLTKNASE"/>
</dbReference>
<feature type="binding site" evidence="5">
    <location>
        <position position="180"/>
    </location>
    <ligand>
        <name>ATP</name>
        <dbReference type="ChEBI" id="CHEBI:30616"/>
    </ligand>
</feature>
<keyword evidence="5" id="KW-0963">Cytoplasm</keyword>
<dbReference type="InterPro" id="IPR027417">
    <property type="entry name" value="P-loop_NTPase"/>
</dbReference>
<dbReference type="Pfam" id="PF00406">
    <property type="entry name" value="ADK"/>
    <property type="match status" value="1"/>
</dbReference>
<dbReference type="CDD" id="cd01428">
    <property type="entry name" value="ADK"/>
    <property type="match status" value="1"/>
</dbReference>
<keyword evidence="2 5" id="KW-0545">Nucleotide biosynthesis</keyword>
<gene>
    <name evidence="8" type="primary">adk_2</name>
    <name evidence="5" type="synonym">adk</name>
    <name evidence="8" type="ORF">Mal52_62070</name>
</gene>
<name>A0A517ZYV1_9PLAN</name>
<proteinExistence type="inferred from homology"/>
<dbReference type="GO" id="GO:0005524">
    <property type="term" value="F:ATP binding"/>
    <property type="evidence" value="ECO:0007669"/>
    <property type="project" value="UniProtKB-UniRule"/>
</dbReference>
<dbReference type="InterPro" id="IPR000850">
    <property type="entry name" value="Adenylat/UMP-CMP_kin"/>
</dbReference>
<dbReference type="Gene3D" id="3.40.50.300">
    <property type="entry name" value="P-loop containing nucleotide triphosphate hydrolases"/>
    <property type="match status" value="1"/>
</dbReference>
<dbReference type="PANTHER" id="PTHR23359">
    <property type="entry name" value="NUCLEOTIDE KINASE"/>
    <property type="match status" value="1"/>
</dbReference>
<evidence type="ECO:0000256" key="4">
    <source>
        <dbReference type="ARBA" id="ARBA00022777"/>
    </source>
</evidence>
<keyword evidence="1 5" id="KW-0808">Transferase</keyword>
<comment type="domain">
    <text evidence="5">Consists of three domains, a large central CORE domain and two small peripheral domains, NMPbind and LID, which undergo movements during catalysis. The LID domain closes over the site of phosphoryl transfer upon ATP binding. Assembling and dissambling the active center during each catalytic cycle provides an effective means to prevent ATP hydrolysis.</text>
</comment>
<evidence type="ECO:0000256" key="3">
    <source>
        <dbReference type="ARBA" id="ARBA00022741"/>
    </source>
</evidence>
<keyword evidence="5 7" id="KW-0067">ATP-binding</keyword>
<reference evidence="8 9" key="1">
    <citation type="submission" date="2019-02" db="EMBL/GenBank/DDBJ databases">
        <title>Deep-cultivation of Planctomycetes and their phenomic and genomic characterization uncovers novel biology.</title>
        <authorList>
            <person name="Wiegand S."/>
            <person name="Jogler M."/>
            <person name="Boedeker C."/>
            <person name="Pinto D."/>
            <person name="Vollmers J."/>
            <person name="Rivas-Marin E."/>
            <person name="Kohn T."/>
            <person name="Peeters S.H."/>
            <person name="Heuer A."/>
            <person name="Rast P."/>
            <person name="Oberbeckmann S."/>
            <person name="Bunk B."/>
            <person name="Jeske O."/>
            <person name="Meyerdierks A."/>
            <person name="Storesund J.E."/>
            <person name="Kallscheuer N."/>
            <person name="Luecker S."/>
            <person name="Lage O.M."/>
            <person name="Pohl T."/>
            <person name="Merkel B.J."/>
            <person name="Hornburger P."/>
            <person name="Mueller R.-W."/>
            <person name="Bruemmer F."/>
            <person name="Labrenz M."/>
            <person name="Spormann A.M."/>
            <person name="Op den Camp H."/>
            <person name="Overmann J."/>
            <person name="Amann R."/>
            <person name="Jetten M.S.M."/>
            <person name="Mascher T."/>
            <person name="Medema M.H."/>
            <person name="Devos D.P."/>
            <person name="Kaster A.-K."/>
            <person name="Ovreas L."/>
            <person name="Rohde M."/>
            <person name="Galperin M.Y."/>
            <person name="Jogler C."/>
        </authorList>
    </citation>
    <scope>NUCLEOTIDE SEQUENCE [LARGE SCALE GENOMIC DNA]</scope>
    <source>
        <strain evidence="8 9">Mal52</strain>
    </source>
</reference>
<evidence type="ECO:0000256" key="2">
    <source>
        <dbReference type="ARBA" id="ARBA00022727"/>
    </source>
</evidence>
<comment type="pathway">
    <text evidence="5">Purine metabolism; AMP biosynthesis via salvage pathway; AMP from ADP: step 1/1.</text>
</comment>
<evidence type="ECO:0000313" key="9">
    <source>
        <dbReference type="Proteomes" id="UP000319383"/>
    </source>
</evidence>
<sequence length="209" mass="23673">MATKGYDTVLLFGAPGAGKGTQGAILGQIPGFFHLSCGDVFRGLHMNSPEGREIYKYSSQGKLAPNDLTVRIWKRGMDAFTTRSDYKPEEDLLVLDGIPRNVEQAEMIVEHVNVLKLIHLVCPSEEAMMHRMRRRAIRENRADDANETVIRHRFEVYRQETYPVLDHYPSEMISEINAMGSPAEVLQQILNVVVPVQNEHFAKIGHEML</sequence>
<dbReference type="AlphaFoldDB" id="A0A517ZYV1"/>
<feature type="binding site" evidence="5">
    <location>
        <position position="153"/>
    </location>
    <ligand>
        <name>AMP</name>
        <dbReference type="ChEBI" id="CHEBI:456215"/>
    </ligand>
</feature>
<dbReference type="GO" id="GO:0044209">
    <property type="term" value="P:AMP salvage"/>
    <property type="evidence" value="ECO:0007669"/>
    <property type="project" value="UniProtKB-UniRule"/>
</dbReference>
<feature type="binding site" evidence="5">
    <location>
        <position position="104"/>
    </location>
    <ligand>
        <name>AMP</name>
        <dbReference type="ChEBI" id="CHEBI:456215"/>
    </ligand>
</feature>
<keyword evidence="4 5" id="KW-0418">Kinase</keyword>
<keyword evidence="9" id="KW-1185">Reference proteome</keyword>
<dbReference type="EMBL" id="CP036276">
    <property type="protein sequence ID" value="QDU47672.1"/>
    <property type="molecule type" value="Genomic_DNA"/>
</dbReference>
<dbReference type="HAMAP" id="MF_00235">
    <property type="entry name" value="Adenylate_kinase_Adk"/>
    <property type="match status" value="1"/>
</dbReference>
<evidence type="ECO:0000256" key="5">
    <source>
        <dbReference type="HAMAP-Rule" id="MF_00235"/>
    </source>
</evidence>
<dbReference type="OrthoDB" id="9805030at2"/>
<feature type="binding site" evidence="5">
    <location>
        <position position="42"/>
    </location>
    <ligand>
        <name>AMP</name>
        <dbReference type="ChEBI" id="CHEBI:456215"/>
    </ligand>
</feature>
<evidence type="ECO:0000256" key="6">
    <source>
        <dbReference type="RuleBase" id="RU003330"/>
    </source>
</evidence>
<dbReference type="GO" id="GO:0004017">
    <property type="term" value="F:AMP kinase activity"/>
    <property type="evidence" value="ECO:0007669"/>
    <property type="project" value="UniProtKB-UniRule"/>
</dbReference>
<comment type="function">
    <text evidence="5">Catalyzes the reversible transfer of the terminal phosphate group between ATP and AMP. Plays an important role in cellular energy homeostasis and in adenine nucleotide metabolism.</text>
</comment>
<evidence type="ECO:0000256" key="7">
    <source>
        <dbReference type="RuleBase" id="RU003331"/>
    </source>
</evidence>
<comment type="similarity">
    <text evidence="5 6">Belongs to the adenylate kinase family.</text>
</comment>
<dbReference type="InterPro" id="IPR033690">
    <property type="entry name" value="Adenylat_kinase_CS"/>
</dbReference>
<feature type="binding site" evidence="5">
    <location>
        <position position="135"/>
    </location>
    <ligand>
        <name>ATP</name>
        <dbReference type="ChEBI" id="CHEBI:30616"/>
    </ligand>
</feature>
<comment type="subcellular location">
    <subcellularLocation>
        <location evidence="5 7">Cytoplasm</location>
    </subcellularLocation>
</comment>
<evidence type="ECO:0000313" key="8">
    <source>
        <dbReference type="EMBL" id="QDU47672.1"/>
    </source>
</evidence>
<keyword evidence="3 5" id="KW-0547">Nucleotide-binding</keyword>
<comment type="catalytic activity">
    <reaction evidence="5 7">
        <text>AMP + ATP = 2 ADP</text>
        <dbReference type="Rhea" id="RHEA:12973"/>
        <dbReference type="ChEBI" id="CHEBI:30616"/>
        <dbReference type="ChEBI" id="CHEBI:456215"/>
        <dbReference type="ChEBI" id="CHEBI:456216"/>
        <dbReference type="EC" id="2.7.4.3"/>
    </reaction>
</comment>
<comment type="caution">
    <text evidence="5">Lacks conserved residue(s) required for the propagation of feature annotation.</text>
</comment>
<dbReference type="GO" id="GO:0005737">
    <property type="term" value="C:cytoplasm"/>
    <property type="evidence" value="ECO:0007669"/>
    <property type="project" value="UniProtKB-SubCell"/>
</dbReference>
<feature type="binding site" evidence="5">
    <location>
        <begin position="16"/>
        <end position="21"/>
    </location>
    <ligand>
        <name>ATP</name>
        <dbReference type="ChEBI" id="CHEBI:30616"/>
    </ligand>
</feature>
<dbReference type="KEGG" id="sdyn:Mal52_62070"/>
<protein>
    <recommendedName>
        <fullName evidence="5 7">Adenylate kinase</fullName>
        <shortName evidence="5">AK</shortName>
        <ecNumber evidence="5 7">2.7.4.3</ecNumber>
    </recommendedName>
    <alternativeName>
        <fullName evidence="5">ATP-AMP transphosphorylase</fullName>
    </alternativeName>
    <alternativeName>
        <fullName evidence="5">ATP:AMP phosphotransferase</fullName>
    </alternativeName>
    <alternativeName>
        <fullName evidence="5">Adenylate monophosphate kinase</fullName>
    </alternativeName>
</protein>
<dbReference type="EC" id="2.7.4.3" evidence="5 7"/>
<feature type="binding site" evidence="5">
    <location>
        <position position="141"/>
    </location>
    <ligand>
        <name>AMP</name>
        <dbReference type="ChEBI" id="CHEBI:456215"/>
    </ligand>
</feature>